<accession>A0A6J5NKB5</accession>
<reference evidence="1" key="1">
    <citation type="submission" date="2020-04" db="EMBL/GenBank/DDBJ databases">
        <authorList>
            <person name="Chiriac C."/>
            <person name="Salcher M."/>
            <person name="Ghai R."/>
            <person name="Kavagutti S V."/>
        </authorList>
    </citation>
    <scope>NUCLEOTIDE SEQUENCE</scope>
</reference>
<protein>
    <submittedName>
        <fullName evidence="1">Uncharacterized protein</fullName>
    </submittedName>
</protein>
<evidence type="ECO:0000313" key="1">
    <source>
        <dbReference type="EMBL" id="CAB4158156.1"/>
    </source>
</evidence>
<dbReference type="EMBL" id="LR796667">
    <property type="protein sequence ID" value="CAB4158156.1"/>
    <property type="molecule type" value="Genomic_DNA"/>
</dbReference>
<gene>
    <name evidence="1" type="ORF">UFOVP695_32</name>
</gene>
<sequence>MGYSKNKLEARWDIIECNNYTIINKTINGFYTLDDIKILSKKYKYIYKATNQFRSLQSFDGEYCKYILTDILLDYDFIYFFNSMNKMNGSVFRYINKLEYFIIIYKLKDKIEIL</sequence>
<name>A0A6J5NKB5_9CAUD</name>
<organism evidence="1">
    <name type="scientific">uncultured Caudovirales phage</name>
    <dbReference type="NCBI Taxonomy" id="2100421"/>
    <lineage>
        <taxon>Viruses</taxon>
        <taxon>Duplodnaviria</taxon>
        <taxon>Heunggongvirae</taxon>
        <taxon>Uroviricota</taxon>
        <taxon>Caudoviricetes</taxon>
        <taxon>Peduoviridae</taxon>
        <taxon>Maltschvirus</taxon>
        <taxon>Maltschvirus maltsch</taxon>
    </lineage>
</organism>
<proteinExistence type="predicted"/>